<dbReference type="InterPro" id="IPR000917">
    <property type="entry name" value="Sulfatase_N"/>
</dbReference>
<dbReference type="OrthoDB" id="9783154at2"/>
<dbReference type="Gene3D" id="3.30.1120.10">
    <property type="match status" value="1"/>
</dbReference>
<dbReference type="PANTHER" id="PTHR42693">
    <property type="entry name" value="ARYLSULFATASE FAMILY MEMBER"/>
    <property type="match status" value="1"/>
</dbReference>
<keyword evidence="4" id="KW-0106">Calcium</keyword>
<protein>
    <submittedName>
        <fullName evidence="6">Arylsulfatase</fullName>
        <ecNumber evidence="6">3.1.6.1</ecNumber>
    </submittedName>
</protein>
<dbReference type="PANTHER" id="PTHR42693:SF53">
    <property type="entry name" value="ENDO-4-O-SULFATASE"/>
    <property type="match status" value="1"/>
</dbReference>
<gene>
    <name evidence="6" type="primary">atsA_10</name>
    <name evidence="6" type="ORF">Q31b_17960</name>
</gene>
<keyword evidence="7" id="KW-1185">Reference proteome</keyword>
<dbReference type="RefSeq" id="WP_146599246.1">
    <property type="nucleotide sequence ID" value="NZ_SJPY01000002.1"/>
</dbReference>
<evidence type="ECO:0000313" key="6">
    <source>
        <dbReference type="EMBL" id="TWU44260.1"/>
    </source>
</evidence>
<dbReference type="SUPFAM" id="SSF53649">
    <property type="entry name" value="Alkaline phosphatase-like"/>
    <property type="match status" value="1"/>
</dbReference>
<sequence>MNNKSRFSKIQTVFLAVLPLIFFSLSCVSLEAKENDPARPNVILILTDDQGYGDFSVHGNPVLQTPVLDKLHDMSIRFTDFHVAPMCTPTRAQLLTGRDALDTGATAVCLGRSMPREDLPMMADIFKASGYRTAHFGKWHLGDSYPYRPQDRGFEETITFGAFGIGSIADWFGNTYWSANFRHNGEMERFEGYCTNTWFDLALDYIKDWKEGSDPFFLYLPTNCPHDPHLCDDEYSDPYLKKGIEPVVSKFFGQIANIDENMGRLLETLDERGLAENTLLIYMSDNGSAKGHEVFNAGMRGSKKDPYDGGHRVPLFIRWPEGNLGDARDIETLTQCQDLLPTLIDWCKLKGPEDEELDGSSLAPLFSGKPNALDDRILVVEYDNPYKPDDNKAVMWKKWRLVKDSELYDVSSDPGQKTDVADKHPDVFSHMQNYYRQWRQEAVKGYNQKRYIHLGSKEQNPAMLYSCDWHGAYADNINNLIAGDRIGAWDVLVEKTGMYELTLSRWHPASGMALTASIKDSTGRNAGAIPVKQARLRIGDYDRTIRTETDQAEVKFKVELTEGIHKIETWFMDEDGEQLCSAYYTKAERMD</sequence>
<dbReference type="InterPro" id="IPR024607">
    <property type="entry name" value="Sulfatase_CS"/>
</dbReference>
<dbReference type="InterPro" id="IPR017850">
    <property type="entry name" value="Alkaline_phosphatase_core_sf"/>
</dbReference>
<proteinExistence type="inferred from homology"/>
<dbReference type="CDD" id="cd16146">
    <property type="entry name" value="ARS_like"/>
    <property type="match status" value="1"/>
</dbReference>
<evidence type="ECO:0000259" key="5">
    <source>
        <dbReference type="Pfam" id="PF00884"/>
    </source>
</evidence>
<dbReference type="GO" id="GO:0046872">
    <property type="term" value="F:metal ion binding"/>
    <property type="evidence" value="ECO:0007669"/>
    <property type="project" value="UniProtKB-KW"/>
</dbReference>
<keyword evidence="3 6" id="KW-0378">Hydrolase</keyword>
<name>A0A5C6E605_9BACT</name>
<evidence type="ECO:0000256" key="1">
    <source>
        <dbReference type="ARBA" id="ARBA00008779"/>
    </source>
</evidence>
<dbReference type="Gene3D" id="3.40.720.10">
    <property type="entry name" value="Alkaline Phosphatase, subunit A"/>
    <property type="match status" value="1"/>
</dbReference>
<organism evidence="6 7">
    <name type="scientific">Novipirellula aureliae</name>
    <dbReference type="NCBI Taxonomy" id="2527966"/>
    <lineage>
        <taxon>Bacteria</taxon>
        <taxon>Pseudomonadati</taxon>
        <taxon>Planctomycetota</taxon>
        <taxon>Planctomycetia</taxon>
        <taxon>Pirellulales</taxon>
        <taxon>Pirellulaceae</taxon>
        <taxon>Novipirellula</taxon>
    </lineage>
</organism>
<comment type="similarity">
    <text evidence="1">Belongs to the sulfatase family.</text>
</comment>
<dbReference type="InterPro" id="IPR050738">
    <property type="entry name" value="Sulfatase"/>
</dbReference>
<dbReference type="Pfam" id="PF00884">
    <property type="entry name" value="Sulfatase"/>
    <property type="match status" value="1"/>
</dbReference>
<evidence type="ECO:0000313" key="7">
    <source>
        <dbReference type="Proteomes" id="UP000315471"/>
    </source>
</evidence>
<dbReference type="AlphaFoldDB" id="A0A5C6E605"/>
<dbReference type="Proteomes" id="UP000315471">
    <property type="component" value="Unassembled WGS sequence"/>
</dbReference>
<comment type="caution">
    <text evidence="6">The sequence shown here is derived from an EMBL/GenBank/DDBJ whole genome shotgun (WGS) entry which is preliminary data.</text>
</comment>
<evidence type="ECO:0000256" key="4">
    <source>
        <dbReference type="ARBA" id="ARBA00022837"/>
    </source>
</evidence>
<dbReference type="EC" id="3.1.6.1" evidence="6"/>
<dbReference type="GO" id="GO:0004065">
    <property type="term" value="F:arylsulfatase activity"/>
    <property type="evidence" value="ECO:0007669"/>
    <property type="project" value="UniProtKB-EC"/>
</dbReference>
<evidence type="ECO:0000256" key="3">
    <source>
        <dbReference type="ARBA" id="ARBA00022801"/>
    </source>
</evidence>
<dbReference type="FunFam" id="3.40.720.10:FF:000070">
    <property type="entry name" value="Arylsulfatase A"/>
    <property type="match status" value="1"/>
</dbReference>
<evidence type="ECO:0000256" key="2">
    <source>
        <dbReference type="ARBA" id="ARBA00022723"/>
    </source>
</evidence>
<dbReference type="PROSITE" id="PS00523">
    <property type="entry name" value="SULFATASE_1"/>
    <property type="match status" value="1"/>
</dbReference>
<accession>A0A5C6E605</accession>
<feature type="domain" description="Sulfatase N-terminal" evidence="5">
    <location>
        <begin position="40"/>
        <end position="347"/>
    </location>
</feature>
<reference evidence="6 7" key="1">
    <citation type="submission" date="2019-02" db="EMBL/GenBank/DDBJ databases">
        <title>Deep-cultivation of Planctomycetes and their phenomic and genomic characterization uncovers novel biology.</title>
        <authorList>
            <person name="Wiegand S."/>
            <person name="Jogler M."/>
            <person name="Boedeker C."/>
            <person name="Pinto D."/>
            <person name="Vollmers J."/>
            <person name="Rivas-Marin E."/>
            <person name="Kohn T."/>
            <person name="Peeters S.H."/>
            <person name="Heuer A."/>
            <person name="Rast P."/>
            <person name="Oberbeckmann S."/>
            <person name="Bunk B."/>
            <person name="Jeske O."/>
            <person name="Meyerdierks A."/>
            <person name="Storesund J.E."/>
            <person name="Kallscheuer N."/>
            <person name="Luecker S."/>
            <person name="Lage O.M."/>
            <person name="Pohl T."/>
            <person name="Merkel B.J."/>
            <person name="Hornburger P."/>
            <person name="Mueller R.-W."/>
            <person name="Bruemmer F."/>
            <person name="Labrenz M."/>
            <person name="Spormann A.M."/>
            <person name="Op Den Camp H."/>
            <person name="Overmann J."/>
            <person name="Amann R."/>
            <person name="Jetten M.S.M."/>
            <person name="Mascher T."/>
            <person name="Medema M.H."/>
            <person name="Devos D.P."/>
            <person name="Kaster A.-K."/>
            <person name="Ovreas L."/>
            <person name="Rohde M."/>
            <person name="Galperin M.Y."/>
            <person name="Jogler C."/>
        </authorList>
    </citation>
    <scope>NUCLEOTIDE SEQUENCE [LARGE SCALE GENOMIC DNA]</scope>
    <source>
        <strain evidence="6 7">Q31b</strain>
    </source>
</reference>
<keyword evidence="2" id="KW-0479">Metal-binding</keyword>
<dbReference type="EMBL" id="SJPY01000002">
    <property type="protein sequence ID" value="TWU44260.1"/>
    <property type="molecule type" value="Genomic_DNA"/>
</dbReference>